<dbReference type="AlphaFoldDB" id="A0A0E9R8A9"/>
<accession>A0A0E9R8A9</accession>
<proteinExistence type="predicted"/>
<name>A0A0E9R8A9_ANGAN</name>
<protein>
    <submittedName>
        <fullName evidence="1">Uncharacterized protein</fullName>
    </submittedName>
</protein>
<reference evidence="1" key="1">
    <citation type="submission" date="2014-11" db="EMBL/GenBank/DDBJ databases">
        <authorList>
            <person name="Amaro Gonzalez C."/>
        </authorList>
    </citation>
    <scope>NUCLEOTIDE SEQUENCE</scope>
</reference>
<evidence type="ECO:0000313" key="1">
    <source>
        <dbReference type="EMBL" id="JAH25017.1"/>
    </source>
</evidence>
<organism evidence="1">
    <name type="scientific">Anguilla anguilla</name>
    <name type="common">European freshwater eel</name>
    <name type="synonym">Muraena anguilla</name>
    <dbReference type="NCBI Taxonomy" id="7936"/>
    <lineage>
        <taxon>Eukaryota</taxon>
        <taxon>Metazoa</taxon>
        <taxon>Chordata</taxon>
        <taxon>Craniata</taxon>
        <taxon>Vertebrata</taxon>
        <taxon>Euteleostomi</taxon>
        <taxon>Actinopterygii</taxon>
        <taxon>Neopterygii</taxon>
        <taxon>Teleostei</taxon>
        <taxon>Anguilliformes</taxon>
        <taxon>Anguillidae</taxon>
        <taxon>Anguilla</taxon>
    </lineage>
</organism>
<sequence length="63" mass="6635">MAFKGAHLGDVGHLGGVLRHGDGRAHAYVQVPEFHGRFPAGTCGAVELLGPRAFQNPLQTSAR</sequence>
<dbReference type="EMBL" id="GBXM01083560">
    <property type="protein sequence ID" value="JAH25017.1"/>
    <property type="molecule type" value="Transcribed_RNA"/>
</dbReference>
<reference evidence="1" key="2">
    <citation type="journal article" date="2015" name="Fish Shellfish Immunol.">
        <title>Early steps in the European eel (Anguilla anguilla)-Vibrio vulnificus interaction in the gills: Role of the RtxA13 toxin.</title>
        <authorList>
            <person name="Callol A."/>
            <person name="Pajuelo D."/>
            <person name="Ebbesson L."/>
            <person name="Teles M."/>
            <person name="MacKenzie S."/>
            <person name="Amaro C."/>
        </authorList>
    </citation>
    <scope>NUCLEOTIDE SEQUENCE</scope>
</reference>